<dbReference type="InterPro" id="IPR027417">
    <property type="entry name" value="P-loop_NTPase"/>
</dbReference>
<protein>
    <submittedName>
        <fullName evidence="2">Uncharacterized protein</fullName>
    </submittedName>
</protein>
<dbReference type="EMBL" id="JAACJN010000006">
    <property type="protein sequence ID" value="KAF5392208.1"/>
    <property type="molecule type" value="Genomic_DNA"/>
</dbReference>
<proteinExistence type="predicted"/>
<feature type="region of interest" description="Disordered" evidence="1">
    <location>
        <begin position="29"/>
        <end position="61"/>
    </location>
</feature>
<name>A0A8H5HZ82_9AGAR</name>
<dbReference type="Proteomes" id="UP000518752">
    <property type="component" value="Unassembled WGS sequence"/>
</dbReference>
<keyword evidence="3" id="KW-1185">Reference proteome</keyword>
<organism evidence="2 3">
    <name type="scientific">Collybiopsis confluens</name>
    <dbReference type="NCBI Taxonomy" id="2823264"/>
    <lineage>
        <taxon>Eukaryota</taxon>
        <taxon>Fungi</taxon>
        <taxon>Dikarya</taxon>
        <taxon>Basidiomycota</taxon>
        <taxon>Agaricomycotina</taxon>
        <taxon>Agaricomycetes</taxon>
        <taxon>Agaricomycetidae</taxon>
        <taxon>Agaricales</taxon>
        <taxon>Marasmiineae</taxon>
        <taxon>Omphalotaceae</taxon>
        <taxon>Collybiopsis</taxon>
    </lineage>
</organism>
<dbReference type="PANTHER" id="PTHR10799">
    <property type="entry name" value="SNF2/RAD54 HELICASE FAMILY"/>
    <property type="match status" value="1"/>
</dbReference>
<reference evidence="2 3" key="1">
    <citation type="journal article" date="2020" name="ISME J.">
        <title>Uncovering the hidden diversity of litter-decomposition mechanisms in mushroom-forming fungi.</title>
        <authorList>
            <person name="Floudas D."/>
            <person name="Bentzer J."/>
            <person name="Ahren D."/>
            <person name="Johansson T."/>
            <person name="Persson P."/>
            <person name="Tunlid A."/>
        </authorList>
    </citation>
    <scope>NUCLEOTIDE SEQUENCE [LARGE SCALE GENOMIC DNA]</scope>
    <source>
        <strain evidence="2 3">CBS 406.79</strain>
    </source>
</reference>
<dbReference type="Gene3D" id="3.40.50.300">
    <property type="entry name" value="P-loop containing nucleotide triphosphate hydrolases"/>
    <property type="match status" value="1"/>
</dbReference>
<dbReference type="SUPFAM" id="SSF52540">
    <property type="entry name" value="P-loop containing nucleoside triphosphate hydrolases"/>
    <property type="match status" value="1"/>
</dbReference>
<evidence type="ECO:0000313" key="2">
    <source>
        <dbReference type="EMBL" id="KAF5392208.1"/>
    </source>
</evidence>
<accession>A0A8H5HZ82</accession>
<comment type="caution">
    <text evidence="2">The sequence shown here is derived from an EMBL/GenBank/DDBJ whole genome shotgun (WGS) entry which is preliminary data.</text>
</comment>
<feature type="compositionally biased region" description="Basic and acidic residues" evidence="1">
    <location>
        <begin position="37"/>
        <end position="61"/>
    </location>
</feature>
<gene>
    <name evidence="2" type="ORF">D9757_001434</name>
</gene>
<dbReference type="AlphaFoldDB" id="A0A8H5HZ82"/>
<sequence>MSLTVLTGTYFKAISRNFGIQRSSCCKISKHHSISPNERRTSPRSAHAPEDESERGVDVPPREEQTVFIPLTEIQRFWYLREVGIKAEEDSTSASASIAYANGRKQVLELLQEHEAVGSASANDGTAREFSSRKQTLGVVRSLLLRDSLFHFYRPCLCCCPYAIRNVEPEPYFLGEHIVASSSKLIAIDKILAEILPKVKKVLIFSQRKSPLSPYNSLLNLSFCGWYRMLDVLQVEDMMCLWGINYARLDGSTAYARRSPDIKLHERSSVYFLAMSCPVAAAISNSPTLTAPFSVVVNPFQVPNGLNGSRSCLSDARSATYYSDAGRHDEMRVGQHHCLCRKSTARTDLELFRPLGTQNGFTIKENSAFDVGYQQHGVTSA</sequence>
<evidence type="ECO:0000313" key="3">
    <source>
        <dbReference type="Proteomes" id="UP000518752"/>
    </source>
</evidence>
<evidence type="ECO:0000256" key="1">
    <source>
        <dbReference type="SAM" id="MobiDB-lite"/>
    </source>
</evidence>